<dbReference type="InterPro" id="IPR036388">
    <property type="entry name" value="WH-like_DNA-bd_sf"/>
</dbReference>
<evidence type="ECO:0000313" key="2">
    <source>
        <dbReference type="EMBL" id="WGI19434.1"/>
    </source>
</evidence>
<dbReference type="GO" id="GO:0003700">
    <property type="term" value="F:DNA-binding transcription factor activity"/>
    <property type="evidence" value="ECO:0007669"/>
    <property type="project" value="InterPro"/>
</dbReference>
<name>A0AAF0GRW0_LATSK</name>
<dbReference type="GO" id="GO:0003677">
    <property type="term" value="F:DNA binding"/>
    <property type="evidence" value="ECO:0007669"/>
    <property type="project" value="UniProtKB-KW"/>
</dbReference>
<dbReference type="Proteomes" id="UP001179858">
    <property type="component" value="Chromosome"/>
</dbReference>
<reference evidence="2" key="1">
    <citation type="submission" date="2023-04" db="EMBL/GenBank/DDBJ databases">
        <title>Novel strain of Lactilactobacillus sakei and use thereof.</title>
        <authorList>
            <person name="Kim S.Y."/>
        </authorList>
    </citation>
    <scope>NUCLEOTIDE SEQUENCE</scope>
    <source>
        <strain evidence="2">HUP1</strain>
    </source>
</reference>
<dbReference type="RefSeq" id="WP_280103057.1">
    <property type="nucleotide sequence ID" value="NZ_CP122959.1"/>
</dbReference>
<feature type="domain" description="HTH marR-type" evidence="1">
    <location>
        <begin position="6"/>
        <end position="143"/>
    </location>
</feature>
<evidence type="ECO:0000313" key="3">
    <source>
        <dbReference type="Proteomes" id="UP001179858"/>
    </source>
</evidence>
<dbReference type="Gene3D" id="1.10.10.10">
    <property type="entry name" value="Winged helix-like DNA-binding domain superfamily/Winged helix DNA-binding domain"/>
    <property type="match status" value="1"/>
</dbReference>
<protein>
    <submittedName>
        <fullName evidence="2">MarR family transcriptional regulator</fullName>
    </submittedName>
</protein>
<dbReference type="AlphaFoldDB" id="A0AAF0GRW0"/>
<dbReference type="PROSITE" id="PS50995">
    <property type="entry name" value="HTH_MARR_2"/>
    <property type="match status" value="1"/>
</dbReference>
<dbReference type="SUPFAM" id="SSF46785">
    <property type="entry name" value="Winged helix' DNA-binding domain"/>
    <property type="match status" value="1"/>
</dbReference>
<dbReference type="InterPro" id="IPR036390">
    <property type="entry name" value="WH_DNA-bd_sf"/>
</dbReference>
<evidence type="ECO:0000259" key="1">
    <source>
        <dbReference type="PROSITE" id="PS50995"/>
    </source>
</evidence>
<gene>
    <name evidence="2" type="ORF">QBD03_01420</name>
</gene>
<proteinExistence type="predicted"/>
<organism evidence="2 3">
    <name type="scientific">Latilactobacillus sakei</name>
    <name type="common">Lactobacillus sakei</name>
    <dbReference type="NCBI Taxonomy" id="1599"/>
    <lineage>
        <taxon>Bacteria</taxon>
        <taxon>Bacillati</taxon>
        <taxon>Bacillota</taxon>
        <taxon>Bacilli</taxon>
        <taxon>Lactobacillales</taxon>
        <taxon>Lactobacillaceae</taxon>
        <taxon>Latilactobacillus</taxon>
    </lineage>
</organism>
<dbReference type="SMART" id="SM00347">
    <property type="entry name" value="HTH_MARR"/>
    <property type="match status" value="1"/>
</dbReference>
<accession>A0AAF0GRW0</accession>
<dbReference type="InterPro" id="IPR000835">
    <property type="entry name" value="HTH_MarR-typ"/>
</dbReference>
<sequence>MRIESDAQGMMKFNQIYQWLTNDLRPFLGEISQKYHLTYDQYILLKSIQDQKHVSGSELAAGQHVSRAAISRRCRELQLLGLIEGISRQEPDYRLTYFEVSKHGEEVLFELNKTYDKWVEMVNEKYGQDKFAKLVALADELVEQASVIKKRLA</sequence>
<dbReference type="EMBL" id="CP122959">
    <property type="protein sequence ID" value="WGI19434.1"/>
    <property type="molecule type" value="Genomic_DNA"/>
</dbReference>